<evidence type="ECO:0000313" key="2">
    <source>
        <dbReference type="Proteomes" id="UP000015100"/>
    </source>
</evidence>
<dbReference type="OrthoDB" id="3344043at2759"/>
<dbReference type="EMBL" id="AQGS01000071">
    <property type="protein sequence ID" value="EPS43657.1"/>
    <property type="molecule type" value="Genomic_DNA"/>
</dbReference>
<sequence length="865" mass="96556">MTTSLPGSNALISFQKGGDGGGGFSNSGQIDWITLAGSSVRFTVDVLARLSKAGIEALTLAASYAIFGRFKISHTAELRIQESVNKLKHYSTFNNALFFGFGVRHIVRSLADSSEGLSSIAICAILSDFYGTEYSALILREFFKILNPPSHLTPAIRQWSSYIKTCEGALTYSNFSHHLAHIENLYSTRFGQTQRFKRGDQVQIASALNELANVANGTTAEATFVGGVDCALIATIALWLLDLNIEIRLDATNEVLFRQASSTRIDPQGGYLVIVVFKNFQDATGNPLPNTQISSYHHIRKTSQIFPQGAMTHDPSLRRGVTTRLPWSQTLKLLFGDSLISALSGDPGEKLGCLFGVLMVTTSFEQGSQLFNNILVRFPEGVKYNGYWKYISTTNRGDGLLNTLENWFPEIKNTCFTSSARHTYHRFWDENPDTNVLTVAVDREFRNAMRSILSLKDTLQHTSPLPWSPKKFVYFLLYVSRCLGSCNIDDGILPSRTGLLYIYQECFLEDYTVDSCIWRMTLPSTFDTTAHITTIGNTTIRDIPPMDIAKIIFSNSKRIPALNKSSSMLSAEAVNGLCFASQSIMELTEEHELAGMIHIFPGTIEFGGDHFDRIGDDRGPYPQNDNYSNNVAEKLTLDNMPVGSLDEAQSQYQNYDSAVFAQLIVSDNCPSADLDFQAYHSTLWAHYRLKLGTDRVLNILPAEFTRTILHHTYVDHRCPRACNPDPGALLNKTYKLVPLEAMGTFISFERDEKPDSTEYPTPYLRNLFHLEGLDTRLENGLIYISRNPYNTFAALKLFNSSPVASSWSLIPMPILLGTGCRGHCLEQIEDEFKSGSHISAVQTFDHYYHPVLIVKQYRGTGLMSP</sequence>
<name>S8C7E9_DACHA</name>
<accession>S8C7E9</accession>
<reference evidence="2" key="2">
    <citation type="submission" date="2013-04" db="EMBL/GenBank/DDBJ databases">
        <title>Genomic mechanisms accounting for the adaptation to parasitism in nematode-trapping fungi.</title>
        <authorList>
            <person name="Ahren D.G."/>
        </authorList>
    </citation>
    <scope>NUCLEOTIDE SEQUENCE [LARGE SCALE GENOMIC DNA]</scope>
    <source>
        <strain evidence="2">CBS 200.50</strain>
    </source>
</reference>
<protein>
    <submittedName>
        <fullName evidence="1">Uncharacterized protein</fullName>
    </submittedName>
</protein>
<dbReference type="HOGENOM" id="CLU_331207_0_0_1"/>
<evidence type="ECO:0000313" key="1">
    <source>
        <dbReference type="EMBL" id="EPS43657.1"/>
    </source>
</evidence>
<dbReference type="OMA" id="GNEWNAP"/>
<gene>
    <name evidence="1" type="ORF">H072_2329</name>
</gene>
<organism evidence="1 2">
    <name type="scientific">Dactylellina haptotyla (strain CBS 200.50)</name>
    <name type="common">Nematode-trapping fungus</name>
    <name type="synonym">Monacrosporium haptotylum</name>
    <dbReference type="NCBI Taxonomy" id="1284197"/>
    <lineage>
        <taxon>Eukaryota</taxon>
        <taxon>Fungi</taxon>
        <taxon>Dikarya</taxon>
        <taxon>Ascomycota</taxon>
        <taxon>Pezizomycotina</taxon>
        <taxon>Orbiliomycetes</taxon>
        <taxon>Orbiliales</taxon>
        <taxon>Orbiliaceae</taxon>
        <taxon>Dactylellina</taxon>
    </lineage>
</organism>
<dbReference type="Proteomes" id="UP000015100">
    <property type="component" value="Unassembled WGS sequence"/>
</dbReference>
<comment type="caution">
    <text evidence="1">The sequence shown here is derived from an EMBL/GenBank/DDBJ whole genome shotgun (WGS) entry which is preliminary data.</text>
</comment>
<proteinExistence type="predicted"/>
<dbReference type="STRING" id="1284197.S8C7E9"/>
<keyword evidence="2" id="KW-1185">Reference proteome</keyword>
<reference evidence="1 2" key="1">
    <citation type="journal article" date="2013" name="PLoS Genet.">
        <title>Genomic mechanisms accounting for the adaptation to parasitism in nematode-trapping fungi.</title>
        <authorList>
            <person name="Meerupati T."/>
            <person name="Andersson K.M."/>
            <person name="Friman E."/>
            <person name="Kumar D."/>
            <person name="Tunlid A."/>
            <person name="Ahren D."/>
        </authorList>
    </citation>
    <scope>NUCLEOTIDE SEQUENCE [LARGE SCALE GENOMIC DNA]</scope>
    <source>
        <strain evidence="1 2">CBS 200.50</strain>
    </source>
</reference>
<dbReference type="eggNOG" id="ENOG502S941">
    <property type="taxonomic scope" value="Eukaryota"/>
</dbReference>
<dbReference type="AlphaFoldDB" id="S8C7E9"/>